<proteinExistence type="inferred from homology"/>
<dbReference type="GO" id="GO:0016829">
    <property type="term" value="F:lyase activity"/>
    <property type="evidence" value="ECO:0007669"/>
    <property type="project" value="UniProtKB-KW"/>
</dbReference>
<evidence type="ECO:0000256" key="1">
    <source>
        <dbReference type="ARBA" id="ARBA00001933"/>
    </source>
</evidence>
<dbReference type="CDD" id="cd00449">
    <property type="entry name" value="PLPDE_IV"/>
    <property type="match status" value="1"/>
</dbReference>
<dbReference type="PANTHER" id="PTHR42743:SF11">
    <property type="entry name" value="AMINODEOXYCHORISMATE LYASE"/>
    <property type="match status" value="1"/>
</dbReference>
<protein>
    <submittedName>
        <fullName evidence="7">4-amino-4-deoxychorismate lyase</fullName>
    </submittedName>
</protein>
<dbReference type="InterPro" id="IPR036038">
    <property type="entry name" value="Aminotransferase-like"/>
</dbReference>
<dbReference type="GO" id="GO:0008652">
    <property type="term" value="P:amino acid biosynthetic process"/>
    <property type="evidence" value="ECO:0007669"/>
    <property type="project" value="UniProtKB-ARBA"/>
</dbReference>
<dbReference type="RefSeq" id="WP_054404980.1">
    <property type="nucleotide sequence ID" value="NZ_LIUT01000008.1"/>
</dbReference>
<evidence type="ECO:0000256" key="4">
    <source>
        <dbReference type="ARBA" id="ARBA00022898"/>
    </source>
</evidence>
<dbReference type="InterPro" id="IPR043132">
    <property type="entry name" value="BCAT-like_C"/>
</dbReference>
<dbReference type="InterPro" id="IPR050571">
    <property type="entry name" value="Class-IV_PLP-Dep_Aminotrnsfr"/>
</dbReference>
<organism evidence="7 8">
    <name type="scientific">Paenibacillus solani</name>
    <dbReference type="NCBI Taxonomy" id="1705565"/>
    <lineage>
        <taxon>Bacteria</taxon>
        <taxon>Bacillati</taxon>
        <taxon>Bacillota</taxon>
        <taxon>Bacilli</taxon>
        <taxon>Bacillales</taxon>
        <taxon>Paenibacillaceae</taxon>
        <taxon>Paenibacillus</taxon>
    </lineage>
</organism>
<dbReference type="SUPFAM" id="SSF56752">
    <property type="entry name" value="D-aminoacid aminotransferase-like PLP-dependent enzymes"/>
    <property type="match status" value="1"/>
</dbReference>
<dbReference type="Gene3D" id="3.30.470.10">
    <property type="match status" value="1"/>
</dbReference>
<dbReference type="InterPro" id="IPR018300">
    <property type="entry name" value="Aminotrans_IV_CS"/>
</dbReference>
<accession>A0A0M1N0Y6</accession>
<evidence type="ECO:0000256" key="3">
    <source>
        <dbReference type="ARBA" id="ARBA00011738"/>
    </source>
</evidence>
<keyword evidence="8" id="KW-1185">Reference proteome</keyword>
<comment type="caution">
    <text evidence="7">The sequence shown here is derived from an EMBL/GenBank/DDBJ whole genome shotgun (WGS) entry which is preliminary data.</text>
</comment>
<dbReference type="AlphaFoldDB" id="A0A0M1N0Y6"/>
<keyword evidence="7" id="KW-0456">Lyase</keyword>
<dbReference type="OrthoDB" id="9805628at2"/>
<dbReference type="GO" id="GO:0046394">
    <property type="term" value="P:carboxylic acid biosynthetic process"/>
    <property type="evidence" value="ECO:0007669"/>
    <property type="project" value="UniProtKB-ARBA"/>
</dbReference>
<gene>
    <name evidence="7" type="ORF">AM231_24400</name>
</gene>
<evidence type="ECO:0000313" key="7">
    <source>
        <dbReference type="EMBL" id="KOR75813.1"/>
    </source>
</evidence>
<dbReference type="InterPro" id="IPR001544">
    <property type="entry name" value="Aminotrans_IV"/>
</dbReference>
<evidence type="ECO:0000256" key="2">
    <source>
        <dbReference type="ARBA" id="ARBA00009320"/>
    </source>
</evidence>
<dbReference type="PATRIC" id="fig|1705565.3.peg.1044"/>
<evidence type="ECO:0000256" key="5">
    <source>
        <dbReference type="RuleBase" id="RU004106"/>
    </source>
</evidence>
<name>A0A0M1N0Y6_9BACL</name>
<dbReference type="Gene3D" id="3.20.10.10">
    <property type="entry name" value="D-amino Acid Aminotransferase, subunit A, domain 2"/>
    <property type="match status" value="1"/>
</dbReference>
<comment type="similarity">
    <text evidence="2 5">Belongs to the class-IV pyridoxal-phosphate-dependent aminotransferase family.</text>
</comment>
<comment type="cofactor">
    <cofactor evidence="1 6">
        <name>pyridoxal 5'-phosphate</name>
        <dbReference type="ChEBI" id="CHEBI:597326"/>
    </cofactor>
</comment>
<dbReference type="Pfam" id="PF01063">
    <property type="entry name" value="Aminotran_4"/>
    <property type="match status" value="1"/>
</dbReference>
<sequence>MRYIGMNGSIVEAADAFIPVMDHGLLYGMGLFETFRTYQGKPYLIERHLHRLMDNCGILGIPYHADPLRISRWISELMEANGLQDAYIRYTVTAGEGILGLPAGDYAKPSEILFAKELPAANPALYGNGRALRRLSLPRNTPESPVRMKSLHYMNNILAKRELSGYASRSDEPEEGLMLTAAGEVAEGIVSNVFFVKAGRLFTPELGIGILPGITRSVVLELAMDLGIEAEEGRYSWDVLTEADEIFTTGSVQEIVPITTLIGTEGQTLRIGQGIAGPLTRLLLSAYRRKAGLGHENNDL</sequence>
<dbReference type="InterPro" id="IPR043131">
    <property type="entry name" value="BCAT-like_N"/>
</dbReference>
<keyword evidence="4 6" id="KW-0663">Pyridoxal phosphate</keyword>
<dbReference type="FunFam" id="3.20.10.10:FF:000002">
    <property type="entry name" value="D-alanine aminotransferase"/>
    <property type="match status" value="1"/>
</dbReference>
<comment type="subunit">
    <text evidence="3">Homodimer.</text>
</comment>
<dbReference type="PANTHER" id="PTHR42743">
    <property type="entry name" value="AMINO-ACID AMINOTRANSFERASE"/>
    <property type="match status" value="1"/>
</dbReference>
<reference evidence="8" key="1">
    <citation type="submission" date="2015-08" db="EMBL/GenBank/DDBJ databases">
        <title>Genome sequencing project for genomic taxonomy and phylogenomics of Bacillus-like bacteria.</title>
        <authorList>
            <person name="Liu B."/>
            <person name="Wang J."/>
            <person name="Zhu Y."/>
            <person name="Liu G."/>
            <person name="Chen Q."/>
            <person name="Chen Z."/>
            <person name="Lan J."/>
            <person name="Che J."/>
            <person name="Ge C."/>
            <person name="Shi H."/>
            <person name="Pan Z."/>
            <person name="Liu X."/>
        </authorList>
    </citation>
    <scope>NUCLEOTIDE SEQUENCE [LARGE SCALE GENOMIC DNA]</scope>
    <source>
        <strain evidence="8">FJAT-22460</strain>
    </source>
</reference>
<dbReference type="EMBL" id="LIUT01000008">
    <property type="protein sequence ID" value="KOR75813.1"/>
    <property type="molecule type" value="Genomic_DNA"/>
</dbReference>
<evidence type="ECO:0000313" key="8">
    <source>
        <dbReference type="Proteomes" id="UP000036932"/>
    </source>
</evidence>
<dbReference type="PROSITE" id="PS00770">
    <property type="entry name" value="AA_TRANSFER_CLASS_4"/>
    <property type="match status" value="1"/>
</dbReference>
<dbReference type="GO" id="GO:0005829">
    <property type="term" value="C:cytosol"/>
    <property type="evidence" value="ECO:0007669"/>
    <property type="project" value="TreeGrafter"/>
</dbReference>
<dbReference type="Proteomes" id="UP000036932">
    <property type="component" value="Unassembled WGS sequence"/>
</dbReference>
<evidence type="ECO:0000256" key="6">
    <source>
        <dbReference type="RuleBase" id="RU004516"/>
    </source>
</evidence>